<evidence type="ECO:0000313" key="2">
    <source>
        <dbReference type="Proteomes" id="UP001057474"/>
    </source>
</evidence>
<accession>A0ABY4Y750</accession>
<gene>
    <name evidence="1" type="ORF">J2N86_12280</name>
</gene>
<dbReference type="EMBL" id="CP071527">
    <property type="protein sequence ID" value="USQ13451.1"/>
    <property type="molecule type" value="Genomic_DNA"/>
</dbReference>
<reference evidence="1" key="1">
    <citation type="submission" date="2021-03" db="EMBL/GenBank/DDBJ databases">
        <title>Legionella lytica PCM 2298.</title>
        <authorList>
            <person name="Koper P."/>
        </authorList>
    </citation>
    <scope>NUCLEOTIDE SEQUENCE</scope>
    <source>
        <strain evidence="1">PCM 2298</strain>
    </source>
</reference>
<evidence type="ECO:0008006" key="3">
    <source>
        <dbReference type="Google" id="ProtNLM"/>
    </source>
</evidence>
<organism evidence="1 2">
    <name type="scientific">Legionella lytica</name>
    <dbReference type="NCBI Taxonomy" id="96232"/>
    <lineage>
        <taxon>Bacteria</taxon>
        <taxon>Pseudomonadati</taxon>
        <taxon>Pseudomonadota</taxon>
        <taxon>Gammaproteobacteria</taxon>
        <taxon>Legionellales</taxon>
        <taxon>Legionellaceae</taxon>
        <taxon>Legionella</taxon>
    </lineage>
</organism>
<keyword evidence="2" id="KW-1185">Reference proteome</keyword>
<dbReference type="Proteomes" id="UP001057474">
    <property type="component" value="Chromosome"/>
</dbReference>
<protein>
    <recommendedName>
        <fullName evidence="3">Ankyrin repeat protein</fullName>
    </recommendedName>
</protein>
<dbReference type="RefSeq" id="WP_252579749.1">
    <property type="nucleotide sequence ID" value="NZ_CP071527.1"/>
</dbReference>
<evidence type="ECO:0000313" key="1">
    <source>
        <dbReference type="EMBL" id="USQ13451.1"/>
    </source>
</evidence>
<proteinExistence type="predicted"/>
<sequence length="70" mass="7977">MFDKQNKISNTTVVNKYELSAKDIEEIFQNIDRGDLDSLTPFTMTFISCSGPKDPKYKLTLAQYAAMRGH</sequence>
<name>A0ABY4Y750_9GAMM</name>